<dbReference type="CDD" id="cd12797">
    <property type="entry name" value="M23_peptidase"/>
    <property type="match status" value="1"/>
</dbReference>
<evidence type="ECO:0000313" key="2">
    <source>
        <dbReference type="EMBL" id="SJM55759.1"/>
    </source>
</evidence>
<dbReference type="PANTHER" id="PTHR21666">
    <property type="entry name" value="PEPTIDASE-RELATED"/>
    <property type="match status" value="1"/>
</dbReference>
<dbReference type="EMBL" id="FUHU01000025">
    <property type="protein sequence ID" value="SJM55759.1"/>
    <property type="molecule type" value="Genomic_DNA"/>
</dbReference>
<dbReference type="PANTHER" id="PTHR21666:SF270">
    <property type="entry name" value="MUREIN HYDROLASE ACTIVATOR ENVC"/>
    <property type="match status" value="1"/>
</dbReference>
<sequence length="360" mass="36449">MVAVIAAVLVLAIPVAAMGVIGTAVVLFASGEGSEQSGVCAPIESTAMTAIPGPGSTEISLQEEQVANAAVIVHVGSEAKISQAGVLIALMVALRESTLRNLANPTVPESLEYPHEGEGSDLDSVNVFQQRPSAGWGSVEELMTPRYAAEAFFGGDDGPNQGSPPGLLDTAGWEQMELGEAGQAVQDSAHPEAYDQWRPTAQHLLQELGGSCSTGVSADGWTNPAPGQITGTFGPRGIICTGGICTPAFHDAVDIANAAGTPVAAAAAGTVSAVYTESMGGNIVEIDHGGGVTTLYAHLLEGSFAVAQGEEVAAGQTIALMGSTGSASTGPHLHFGLRIDGTAVDPMTFMEEQGVTLGTN</sequence>
<protein>
    <submittedName>
        <fullName evidence="2">Membrane proteins related to metalloendopeptidases</fullName>
    </submittedName>
</protein>
<dbReference type="AlphaFoldDB" id="A0A1R4FIQ4"/>
<accession>A0A1R4FIQ4</accession>
<dbReference type="Proteomes" id="UP000195787">
    <property type="component" value="Unassembled WGS sequence"/>
</dbReference>
<evidence type="ECO:0000313" key="3">
    <source>
        <dbReference type="Proteomes" id="UP000195787"/>
    </source>
</evidence>
<dbReference type="GeneID" id="303172500"/>
<feature type="domain" description="M23ase beta-sheet core" evidence="1">
    <location>
        <begin position="249"/>
        <end position="346"/>
    </location>
</feature>
<dbReference type="GO" id="GO:0004222">
    <property type="term" value="F:metalloendopeptidase activity"/>
    <property type="evidence" value="ECO:0007669"/>
    <property type="project" value="TreeGrafter"/>
</dbReference>
<name>A0A1R4FIQ4_9MICO</name>
<dbReference type="InterPro" id="IPR011055">
    <property type="entry name" value="Dup_hybrid_motif"/>
</dbReference>
<keyword evidence="3" id="KW-1185">Reference proteome</keyword>
<organism evidence="2 3">
    <name type="scientific">Agrococcus casei LMG 22410</name>
    <dbReference type="NCBI Taxonomy" id="1255656"/>
    <lineage>
        <taxon>Bacteria</taxon>
        <taxon>Bacillati</taxon>
        <taxon>Actinomycetota</taxon>
        <taxon>Actinomycetes</taxon>
        <taxon>Micrococcales</taxon>
        <taxon>Microbacteriaceae</taxon>
        <taxon>Agrococcus</taxon>
    </lineage>
</organism>
<dbReference type="RefSeq" id="WP_086991391.1">
    <property type="nucleotide sequence ID" value="NZ_FUHU01000025.1"/>
</dbReference>
<proteinExistence type="predicted"/>
<dbReference type="Gene3D" id="2.70.70.10">
    <property type="entry name" value="Glucose Permease (Domain IIA)"/>
    <property type="match status" value="1"/>
</dbReference>
<dbReference type="InterPro" id="IPR016047">
    <property type="entry name" value="M23ase_b-sheet_dom"/>
</dbReference>
<dbReference type="InterPro" id="IPR050570">
    <property type="entry name" value="Cell_wall_metabolism_enzyme"/>
</dbReference>
<gene>
    <name evidence="2" type="ORF">CZ674_04685</name>
</gene>
<dbReference type="SUPFAM" id="SSF51261">
    <property type="entry name" value="Duplicated hybrid motif"/>
    <property type="match status" value="1"/>
</dbReference>
<evidence type="ECO:0000259" key="1">
    <source>
        <dbReference type="Pfam" id="PF01551"/>
    </source>
</evidence>
<dbReference type="Pfam" id="PF01551">
    <property type="entry name" value="Peptidase_M23"/>
    <property type="match status" value="1"/>
</dbReference>
<reference evidence="2 3" key="1">
    <citation type="submission" date="2017-02" db="EMBL/GenBank/DDBJ databases">
        <authorList>
            <person name="Peterson S.W."/>
        </authorList>
    </citation>
    <scope>NUCLEOTIDE SEQUENCE [LARGE SCALE GENOMIC DNA]</scope>
    <source>
        <strain evidence="2 3">LMG 22410</strain>
    </source>
</reference>